<dbReference type="Gene3D" id="2.40.128.20">
    <property type="match status" value="1"/>
</dbReference>
<dbReference type="InterPro" id="IPR010788">
    <property type="entry name" value="VDE_dom"/>
</dbReference>
<proteinExistence type="predicted"/>
<evidence type="ECO:0000256" key="1">
    <source>
        <dbReference type="SAM" id="MobiDB-lite"/>
    </source>
</evidence>
<sequence>LTQTTLQPPMPAVTAKPKHAAESGAPFLCSYKARFSRKRSCVVLAKQNLPSPSSSSLSSQVKGAIVGIAAATALSLSSPLSQAFAAGDANVGPCVVRSCGVALARCLADPTCVENLACLQSCEGKPDKAACQVRCGDLYTNETVQAFDTCAISDKKCVPQIPDDGSYPIPPDCSLVDDFKTKDFQGRWFITAGLNPLFDTFDCQAHYFTERRPGLMYGAINWRVKKENGFFYQRNAMQQFNQDEKNPAHLVVSGGEFLHFSDDWYILGSKFEGGPDDYLLVYYRGNNDAWTGLDALHPRQHRPRVDRPRGEGAARQRGSRLEQVGRD</sequence>
<name>A0A061RKL0_9CHLO</name>
<dbReference type="InterPro" id="IPR022272">
    <property type="entry name" value="Lipocalin_CS"/>
</dbReference>
<dbReference type="SUPFAM" id="SSF50814">
    <property type="entry name" value="Lipocalins"/>
    <property type="match status" value="1"/>
</dbReference>
<evidence type="ECO:0000259" key="2">
    <source>
        <dbReference type="Pfam" id="PF07137"/>
    </source>
</evidence>
<organism evidence="3">
    <name type="scientific">Tetraselmis sp. GSL018</name>
    <dbReference type="NCBI Taxonomy" id="582737"/>
    <lineage>
        <taxon>Eukaryota</taxon>
        <taxon>Viridiplantae</taxon>
        <taxon>Chlorophyta</taxon>
        <taxon>core chlorophytes</taxon>
        <taxon>Chlorodendrophyceae</taxon>
        <taxon>Chlorodendrales</taxon>
        <taxon>Chlorodendraceae</taxon>
        <taxon>Tetraselmis</taxon>
    </lineage>
</organism>
<feature type="compositionally biased region" description="Basic and acidic residues" evidence="1">
    <location>
        <begin position="303"/>
        <end position="327"/>
    </location>
</feature>
<dbReference type="AlphaFoldDB" id="A0A061RKL0"/>
<dbReference type="PANTHER" id="PTHR33970:SF1">
    <property type="entry name" value="VIOLAXANTHIN DE-EPOXIDASE, CHLOROPLASTIC"/>
    <property type="match status" value="1"/>
</dbReference>
<dbReference type="PROSITE" id="PS00213">
    <property type="entry name" value="LIPOCALIN"/>
    <property type="match status" value="1"/>
</dbReference>
<reference evidence="3" key="1">
    <citation type="submission" date="2014-05" db="EMBL/GenBank/DDBJ databases">
        <title>The transcriptome of the halophilic microalga Tetraselmis sp. GSL018 isolated from the Great Salt Lake, Utah.</title>
        <authorList>
            <person name="Jinkerson R.E."/>
            <person name="D'Adamo S."/>
            <person name="Posewitz M.C."/>
        </authorList>
    </citation>
    <scope>NUCLEOTIDE SEQUENCE</scope>
    <source>
        <strain evidence="3">GSL018</strain>
    </source>
</reference>
<accession>A0A061RKL0</accession>
<feature type="non-terminal residue" evidence="3">
    <location>
        <position position="1"/>
    </location>
</feature>
<evidence type="ECO:0000313" key="3">
    <source>
        <dbReference type="EMBL" id="JAC71294.1"/>
    </source>
</evidence>
<dbReference type="InterPro" id="IPR044682">
    <property type="entry name" value="VDE"/>
</dbReference>
<feature type="region of interest" description="Disordered" evidence="1">
    <location>
        <begin position="294"/>
        <end position="327"/>
    </location>
</feature>
<dbReference type="GO" id="GO:0046422">
    <property type="term" value="F:violaxanthin de-epoxidase activity"/>
    <property type="evidence" value="ECO:0007669"/>
    <property type="project" value="InterPro"/>
</dbReference>
<protein>
    <submittedName>
        <fullName evidence="3">Violaxanthin de-epoxidase</fullName>
    </submittedName>
</protein>
<dbReference type="InterPro" id="IPR012674">
    <property type="entry name" value="Calycin"/>
</dbReference>
<dbReference type="PANTHER" id="PTHR33970">
    <property type="entry name" value="VIOLAXANTHIN DE-EPOXIDASE, CHLOROPLASTIC-RELATED"/>
    <property type="match status" value="1"/>
</dbReference>
<gene>
    <name evidence="3" type="primary">NPQ1</name>
    <name evidence="3" type="ORF">TSPGSL018_2246</name>
</gene>
<dbReference type="GO" id="GO:0010028">
    <property type="term" value="P:xanthophyll cycle"/>
    <property type="evidence" value="ECO:0007669"/>
    <property type="project" value="InterPro"/>
</dbReference>
<dbReference type="EMBL" id="GBEZ01014813">
    <property type="protein sequence ID" value="JAC71294.1"/>
    <property type="molecule type" value="Transcribed_RNA"/>
</dbReference>
<feature type="domain" description="VDE lipocalin" evidence="2">
    <location>
        <begin position="92"/>
        <end position="293"/>
    </location>
</feature>
<dbReference type="Pfam" id="PF07137">
    <property type="entry name" value="VDE"/>
    <property type="match status" value="1"/>
</dbReference>